<evidence type="ECO:0000313" key="1">
    <source>
        <dbReference type="EMBL" id="SJN21821.1"/>
    </source>
</evidence>
<dbReference type="AlphaFoldDB" id="A0A1R4IPL0"/>
<evidence type="ECO:0000313" key="2">
    <source>
        <dbReference type="Proteomes" id="UP000195611"/>
    </source>
</evidence>
<dbReference type="EMBL" id="FUKW01000034">
    <property type="protein sequence ID" value="SJN21821.1"/>
    <property type="molecule type" value="Genomic_DNA"/>
</dbReference>
<proteinExistence type="predicted"/>
<accession>A0A1R4IPL0</accession>
<organism evidence="1 2">
    <name type="scientific">Marinilactibacillus psychrotolerans 42ea</name>
    <dbReference type="NCBI Taxonomy" id="1255609"/>
    <lineage>
        <taxon>Bacteria</taxon>
        <taxon>Bacillati</taxon>
        <taxon>Bacillota</taxon>
        <taxon>Bacilli</taxon>
        <taxon>Lactobacillales</taxon>
        <taxon>Carnobacteriaceae</taxon>
        <taxon>Marinilactibacillus</taxon>
    </lineage>
</organism>
<protein>
    <submittedName>
        <fullName evidence="1">Uncharacterized protein</fullName>
    </submittedName>
</protein>
<dbReference type="Proteomes" id="UP000195611">
    <property type="component" value="Unassembled WGS sequence"/>
</dbReference>
<name>A0A1R4IPL0_9LACT</name>
<gene>
    <name evidence="1" type="ORF">FM115_02075</name>
</gene>
<sequence length="37" mass="3902">MISLAGLVALFALSFIKMGIAPVFNILVNLLSQLGLL</sequence>
<reference evidence="1 2" key="1">
    <citation type="submission" date="2017-02" db="EMBL/GenBank/DDBJ databases">
        <authorList>
            <person name="Peterson S.W."/>
        </authorList>
    </citation>
    <scope>NUCLEOTIDE SEQUENCE [LARGE SCALE GENOMIC DNA]</scope>
    <source>
        <strain evidence="1 2">42ea</strain>
    </source>
</reference>